<dbReference type="SUPFAM" id="SSF50978">
    <property type="entry name" value="WD40 repeat-like"/>
    <property type="match status" value="1"/>
</dbReference>
<evidence type="ECO:0000256" key="2">
    <source>
        <dbReference type="ARBA" id="ARBA00022618"/>
    </source>
</evidence>
<evidence type="ECO:0000259" key="8">
    <source>
        <dbReference type="Pfam" id="PF12894"/>
    </source>
</evidence>
<evidence type="ECO:0000313" key="11">
    <source>
        <dbReference type="Proteomes" id="UP000515135"/>
    </source>
</evidence>
<dbReference type="GeneID" id="109485315"/>
<dbReference type="PANTHER" id="PTHR13260">
    <property type="entry name" value="ANAPHASE PROMOTING COMPLEX SUBUNIT 4 APC4"/>
    <property type="match status" value="1"/>
</dbReference>
<keyword evidence="4 6" id="KW-0833">Ubl conjugation pathway</keyword>
<feature type="domain" description="Anaphase-promoting complex subunit 4 long" evidence="9">
    <location>
        <begin position="256"/>
        <end position="454"/>
    </location>
</feature>
<evidence type="ECO:0000256" key="4">
    <source>
        <dbReference type="ARBA" id="ARBA00022786"/>
    </source>
</evidence>
<keyword evidence="5 6" id="KW-0131">Cell cycle</keyword>
<dbReference type="GO" id="GO:0070979">
    <property type="term" value="P:protein K11-linked ubiquitination"/>
    <property type="evidence" value="ECO:0007669"/>
    <property type="project" value="UniProtKB-UniRule"/>
</dbReference>
<evidence type="ECO:0000256" key="1">
    <source>
        <dbReference type="ARBA" id="ARBA00016067"/>
    </source>
</evidence>
<feature type="domain" description="Anaphase-promoting complex subunit 4-like WD40" evidence="8">
    <location>
        <begin position="20"/>
        <end position="111"/>
    </location>
</feature>
<dbReference type="Pfam" id="PF12896">
    <property type="entry name" value="ANAPC4"/>
    <property type="match status" value="1"/>
</dbReference>
<reference evidence="12 13" key="1">
    <citation type="submission" date="2025-04" db="UniProtKB">
        <authorList>
            <consortium name="RefSeq"/>
        </authorList>
    </citation>
    <scope>IDENTIFICATION</scope>
    <source>
        <tissue evidence="12 13">Gonad</tissue>
    </source>
</reference>
<dbReference type="UniPathway" id="UPA00143"/>
<dbReference type="InterPro" id="IPR017169">
    <property type="entry name" value="APC4_metazoa"/>
</dbReference>
<dbReference type="OrthoDB" id="2110451at2759"/>
<dbReference type="Pfam" id="PF23405">
    <property type="entry name" value="WD40_APC4_C-half"/>
    <property type="match status" value="1"/>
</dbReference>
<evidence type="ECO:0000256" key="3">
    <source>
        <dbReference type="ARBA" id="ARBA00022776"/>
    </source>
</evidence>
<keyword evidence="11" id="KW-1185">Reference proteome</keyword>
<dbReference type="Proteomes" id="UP000515135">
    <property type="component" value="Unplaced"/>
</dbReference>
<evidence type="ECO:0000256" key="5">
    <source>
        <dbReference type="ARBA" id="ARBA00023306"/>
    </source>
</evidence>
<dbReference type="KEGG" id="bbel:109485315"/>
<dbReference type="InterPro" id="IPR036322">
    <property type="entry name" value="WD40_repeat_dom_sf"/>
</dbReference>
<gene>
    <name evidence="12 13" type="primary">LOC109485315</name>
</gene>
<dbReference type="GO" id="GO:0030071">
    <property type="term" value="P:regulation of mitotic metaphase/anaphase transition"/>
    <property type="evidence" value="ECO:0007669"/>
    <property type="project" value="UniProtKB-UniRule"/>
</dbReference>
<dbReference type="Pfam" id="PF12894">
    <property type="entry name" value="ANAPC4_WD40"/>
    <property type="match status" value="1"/>
</dbReference>
<dbReference type="InterPro" id="IPR024790">
    <property type="entry name" value="APC4_long_dom"/>
</dbReference>
<evidence type="ECO:0000256" key="7">
    <source>
        <dbReference type="SAM" id="MobiDB-lite"/>
    </source>
</evidence>
<dbReference type="PANTHER" id="PTHR13260:SF0">
    <property type="entry name" value="ANAPHASE-PROMOTING COMPLEX SUBUNIT 4"/>
    <property type="match status" value="1"/>
</dbReference>
<dbReference type="InterPro" id="IPR024977">
    <property type="entry name" value="Apc4-like_WD40_dom"/>
</dbReference>
<comment type="pathway">
    <text evidence="6">Protein modification; protein ubiquitination.</text>
</comment>
<dbReference type="RefSeq" id="XP_019644419.1">
    <property type="nucleotide sequence ID" value="XM_019788860.1"/>
</dbReference>
<comment type="similarity">
    <text evidence="6">Belongs to the APC4 family.</text>
</comment>
<evidence type="ECO:0000259" key="10">
    <source>
        <dbReference type="Pfam" id="PF23405"/>
    </source>
</evidence>
<name>A0A6P5ADM3_BRABE</name>
<proteinExistence type="inferred from homology"/>
<feature type="compositionally biased region" description="Low complexity" evidence="7">
    <location>
        <begin position="129"/>
        <end position="144"/>
    </location>
</feature>
<dbReference type="GO" id="GO:0051301">
    <property type="term" value="P:cell division"/>
    <property type="evidence" value="ECO:0007669"/>
    <property type="project" value="UniProtKB-KW"/>
</dbReference>
<dbReference type="GO" id="GO:0034399">
    <property type="term" value="C:nuclear periphery"/>
    <property type="evidence" value="ECO:0007669"/>
    <property type="project" value="TreeGrafter"/>
</dbReference>
<dbReference type="InterPro" id="IPR015943">
    <property type="entry name" value="WD40/YVTN_repeat-like_dom_sf"/>
</dbReference>
<dbReference type="InterPro" id="IPR024789">
    <property type="entry name" value="APC4"/>
</dbReference>
<evidence type="ECO:0000256" key="6">
    <source>
        <dbReference type="PIRNR" id="PIRNR037303"/>
    </source>
</evidence>
<protein>
    <recommendedName>
        <fullName evidence="1 6">Anaphase-promoting complex subunit 4</fullName>
    </recommendedName>
    <alternativeName>
        <fullName evidence="6">Cyclosome subunit 4</fullName>
    </alternativeName>
</protein>
<comment type="function">
    <text evidence="6">Component of the anaphase promoting complex/cyclosome (APC/C), a cell cycle-regulated E3 ubiquitin ligase that controls progression through mitosis and the G1 phase of the cell cycle.</text>
</comment>
<dbReference type="AlphaFoldDB" id="A0A6P5ADM3"/>
<dbReference type="GO" id="GO:0031145">
    <property type="term" value="P:anaphase-promoting complex-dependent catabolic process"/>
    <property type="evidence" value="ECO:0007669"/>
    <property type="project" value="UniProtKB-UniRule"/>
</dbReference>
<feature type="region of interest" description="Disordered" evidence="7">
    <location>
        <begin position="117"/>
        <end position="174"/>
    </location>
</feature>
<keyword evidence="2 6" id="KW-0132">Cell division</keyword>
<feature type="domain" description="Anaphase-promoting complex subunit 4 C-terminal half WD40" evidence="10">
    <location>
        <begin position="619"/>
        <end position="772"/>
    </location>
</feature>
<dbReference type="InterPro" id="IPR056358">
    <property type="entry name" value="APC4_C"/>
</dbReference>
<dbReference type="GO" id="GO:0005680">
    <property type="term" value="C:anaphase-promoting complex"/>
    <property type="evidence" value="ECO:0007669"/>
    <property type="project" value="UniProtKB-UniRule"/>
</dbReference>
<evidence type="ECO:0000313" key="12">
    <source>
        <dbReference type="RefSeq" id="XP_019644418.1"/>
    </source>
</evidence>
<dbReference type="RefSeq" id="XP_019644418.1">
    <property type="nucleotide sequence ID" value="XM_019788859.1"/>
</dbReference>
<evidence type="ECO:0000313" key="13">
    <source>
        <dbReference type="RefSeq" id="XP_019644419.1"/>
    </source>
</evidence>
<evidence type="ECO:0000259" key="9">
    <source>
        <dbReference type="Pfam" id="PF12896"/>
    </source>
</evidence>
<keyword evidence="3 6" id="KW-0498">Mitosis</keyword>
<sequence length="798" mass="88666">MQCSFRQLKEKSLSTEVTHMQWNPKMDLLALANTQGEVWLHRLNWQRVWTLSPPAGASEGQGVTGLAWRPDGQVLGVGYQSGQVVLCDVEKAEVLHTSTLAHPVSCMTWQEAEDKHSASGVTASPVHVDQSSSPASSQTTPQDTAAEFLPRLTPLPKGYSATDKANSEEEVVEDNKRLSSQTRLNILVVGDEVGSIYLLAYGLFSMGQLAPEEHPQAKGGRLLSVTLSSDLQCLSAVVQHQASADTSQSDHTVCLTTYNTALLATRKQELATLGMKYGQVATILGYMENTLRSMSEAWEDILLEMDNKLAKFAETIDSKDLDWQVSDEFLQLLMWGKASPELQSFLLNTLTEKGLKKLGLSIDNSYSNIEKLVLNHLQRAGQALLFHLSELKGLSLWYDKYGMLGLNTQAVQEAWSCAGSFMLKANELLQVIDNSMKNFKAFFRWVYAVMLRLAGEQVPSEVSKMSQKDLAFVAEFLQENLTEETPSPGRPKRFNLEKVGQYLNKKDEDLPFPQDLSKIPWETFMQSSTYLKGSELLFPHHQKKSLYQVFNITKTAVERALEGPAAVIGRSFNCLGSLPLYSMVKRGDSQHKRLPVLPMSQFSGGEPRHVFTLVIPDQDTLSRILVIRHPTQLHSELLVMEGAWLKVGGQLGEQEAKRCSSHKILDVSYYDEGTLALLLQEGEGECCPVLALLPLMALDDCGFAVLEVSQTFPLTATVASIGDRVGLCMYDVGHQITQYRYLENADPGVMAVGGERKVGAVLYGHQRRLRLFDMNAEEEGDSDEDISDNDMQDLNETR</sequence>
<organism evidence="11 13">
    <name type="scientific">Branchiostoma belcheri</name>
    <name type="common">Amphioxus</name>
    <dbReference type="NCBI Taxonomy" id="7741"/>
    <lineage>
        <taxon>Eukaryota</taxon>
        <taxon>Metazoa</taxon>
        <taxon>Chordata</taxon>
        <taxon>Cephalochordata</taxon>
        <taxon>Leptocardii</taxon>
        <taxon>Amphioxiformes</taxon>
        <taxon>Branchiostomatidae</taxon>
        <taxon>Branchiostoma</taxon>
    </lineage>
</organism>
<feature type="region of interest" description="Disordered" evidence="7">
    <location>
        <begin position="776"/>
        <end position="798"/>
    </location>
</feature>
<dbReference type="Gene3D" id="2.130.10.10">
    <property type="entry name" value="YVTN repeat-like/Quinoprotein amine dehydrogenase"/>
    <property type="match status" value="1"/>
</dbReference>
<dbReference type="PIRSF" id="PIRSF037303">
    <property type="entry name" value="APC4"/>
    <property type="match status" value="1"/>
</dbReference>
<accession>A0A6P5ADM3</accession>